<keyword evidence="1" id="KW-1133">Transmembrane helix</keyword>
<dbReference type="InterPro" id="IPR052354">
    <property type="entry name" value="Cell_Wall_Dynamics_Protein"/>
</dbReference>
<keyword evidence="1" id="KW-0472">Membrane</keyword>
<keyword evidence="1" id="KW-0812">Transmembrane</keyword>
<feature type="domain" description="Peptidoglycan binding-like" evidence="2">
    <location>
        <begin position="209"/>
        <end position="260"/>
    </location>
</feature>
<dbReference type="InterPro" id="IPR023346">
    <property type="entry name" value="Lysozyme-like_dom_sf"/>
</dbReference>
<gene>
    <name evidence="3" type="ORF">GGR04_000997</name>
</gene>
<dbReference type="InterPro" id="IPR002477">
    <property type="entry name" value="Peptidoglycan-bd-like"/>
</dbReference>
<accession>A0A7W6E9D7</accession>
<dbReference type="Pfam" id="PF01471">
    <property type="entry name" value="PG_binding_1"/>
    <property type="match status" value="1"/>
</dbReference>
<dbReference type="SUPFAM" id="SSF53955">
    <property type="entry name" value="Lysozyme-like"/>
    <property type="match status" value="1"/>
</dbReference>
<dbReference type="InterPro" id="IPR036366">
    <property type="entry name" value="PGBDSf"/>
</dbReference>
<evidence type="ECO:0000256" key="1">
    <source>
        <dbReference type="SAM" id="Phobius"/>
    </source>
</evidence>
<dbReference type="Proteomes" id="UP000542776">
    <property type="component" value="Unassembled WGS sequence"/>
</dbReference>
<evidence type="ECO:0000313" key="3">
    <source>
        <dbReference type="EMBL" id="MBB3997176.1"/>
    </source>
</evidence>
<sequence>MAAVIDGWPQAEAAGITTKQRMALFFANVGVETGGLRLIVESLNYTSAARIRAVWPSRFKTDAAAQPFVRQPQKLANKVYNGRMGNRSGSNDGWMFRGSGMMQTTGRENYTALGFGDNPDALRDPATAFSTAVREWAKRGCNAMADRGDVKACRKAINGGAIGLAEVEALYAKALTVFAGADQTATSKPYVAAVSLSKGAMTPPPPKDLIEKVQQLLRERGYPEVGNVDGKMGARTRNAILAFQADNTLALTGEISDALLSDLIKAPQRPVAPERAEATAKTLKDAPSIQQGQALKTGGLIAAGASIVGGVVDGTVSVDDVVGHITTGKMIWAALGGAAPWIVGAVLAGIGAYYGARFVQEQVQAYREGRHV</sequence>
<dbReference type="EMBL" id="JACIEK010000001">
    <property type="protein sequence ID" value="MBB3997176.1"/>
    <property type="molecule type" value="Genomic_DNA"/>
</dbReference>
<keyword evidence="4" id="KW-1185">Reference proteome</keyword>
<proteinExistence type="predicted"/>
<organism evidence="3 4">
    <name type="scientific">Aureimonas pseudogalii</name>
    <dbReference type="NCBI Taxonomy" id="1744844"/>
    <lineage>
        <taxon>Bacteria</taxon>
        <taxon>Pseudomonadati</taxon>
        <taxon>Pseudomonadota</taxon>
        <taxon>Alphaproteobacteria</taxon>
        <taxon>Hyphomicrobiales</taxon>
        <taxon>Aurantimonadaceae</taxon>
        <taxon>Aureimonas</taxon>
    </lineage>
</organism>
<dbReference type="AlphaFoldDB" id="A0A7W6E9D7"/>
<evidence type="ECO:0000259" key="2">
    <source>
        <dbReference type="Pfam" id="PF01471"/>
    </source>
</evidence>
<name>A0A7W6E9D7_9HYPH</name>
<protein>
    <submittedName>
        <fullName evidence="3">Putative chitinase</fullName>
    </submittedName>
</protein>
<dbReference type="Gene3D" id="1.10.101.10">
    <property type="entry name" value="PGBD-like superfamily/PGBD"/>
    <property type="match status" value="1"/>
</dbReference>
<comment type="caution">
    <text evidence="3">The sequence shown here is derived from an EMBL/GenBank/DDBJ whole genome shotgun (WGS) entry which is preliminary data.</text>
</comment>
<dbReference type="PANTHER" id="PTHR34408:SF1">
    <property type="entry name" value="GLYCOSYL HYDROLASE FAMILY 19 DOMAIN-CONTAINING PROTEIN HI_1415"/>
    <property type="match status" value="1"/>
</dbReference>
<evidence type="ECO:0000313" key="4">
    <source>
        <dbReference type="Proteomes" id="UP000542776"/>
    </source>
</evidence>
<feature type="transmembrane region" description="Helical" evidence="1">
    <location>
        <begin position="330"/>
        <end position="354"/>
    </location>
</feature>
<dbReference type="SUPFAM" id="SSF47090">
    <property type="entry name" value="PGBD-like"/>
    <property type="match status" value="1"/>
</dbReference>
<reference evidence="3 4" key="1">
    <citation type="submission" date="2020-08" db="EMBL/GenBank/DDBJ databases">
        <title>Genomic Encyclopedia of Type Strains, Phase IV (KMG-IV): sequencing the most valuable type-strain genomes for metagenomic binning, comparative biology and taxonomic classification.</title>
        <authorList>
            <person name="Goeker M."/>
        </authorList>
    </citation>
    <scope>NUCLEOTIDE SEQUENCE [LARGE SCALE GENOMIC DNA]</scope>
    <source>
        <strain evidence="3 4">DSM 102238</strain>
    </source>
</reference>
<dbReference type="InterPro" id="IPR036365">
    <property type="entry name" value="PGBD-like_sf"/>
</dbReference>
<dbReference type="Gene3D" id="1.10.530.10">
    <property type="match status" value="1"/>
</dbReference>
<dbReference type="PANTHER" id="PTHR34408">
    <property type="entry name" value="FAMILY PROTEIN, PUTATIVE-RELATED"/>
    <property type="match status" value="1"/>
</dbReference>